<evidence type="ECO:0000313" key="3">
    <source>
        <dbReference type="Proteomes" id="UP000308730"/>
    </source>
</evidence>
<comment type="caution">
    <text evidence="2">The sequence shown here is derived from an EMBL/GenBank/DDBJ whole genome shotgun (WGS) entry which is preliminary data.</text>
</comment>
<reference evidence="2 3" key="1">
    <citation type="submission" date="2019-02" db="EMBL/GenBank/DDBJ databases">
        <title>Genome sequencing of the rare red list fungi Antrodiella citrinella (Flaviporus citrinellus).</title>
        <authorList>
            <person name="Buettner E."/>
            <person name="Kellner H."/>
        </authorList>
    </citation>
    <scope>NUCLEOTIDE SEQUENCE [LARGE SCALE GENOMIC DNA]</scope>
    <source>
        <strain evidence="2 3">DSM 108506</strain>
    </source>
</reference>
<dbReference type="AlphaFoldDB" id="A0A4S4N0A1"/>
<dbReference type="Pfam" id="PF01464">
    <property type="entry name" value="SLT"/>
    <property type="match status" value="1"/>
</dbReference>
<dbReference type="Gene3D" id="1.10.530.10">
    <property type="match status" value="1"/>
</dbReference>
<sequence length="235" mass="24199">KAAPVATSAPSVSGLISVVSAQCGASDAQKKSSAENGPNGSIDWLNCGINDAGGWNPPNVTPQDLITVSLSDAVNEPNSPFASCKPFLATFEQYANQQGLPPILIASIAMQESGCNPNAVGGAGEQGLMQITKDKCGGAPGGNCQDPDYNIRTGVQFFASTLQGNGNNVVKTLGNYNGWSIGLTVGAATAAAHSSCCRCQNNLDYLQQTFNGWVLGIDPIAANFGKYHNLDVCGN</sequence>
<dbReference type="SUPFAM" id="SSF53955">
    <property type="entry name" value="Lysozyme-like"/>
    <property type="match status" value="1"/>
</dbReference>
<dbReference type="Proteomes" id="UP000308730">
    <property type="component" value="Unassembled WGS sequence"/>
</dbReference>
<dbReference type="OrthoDB" id="2537480at2759"/>
<organism evidence="2 3">
    <name type="scientific">Antrodiella citrinella</name>
    <dbReference type="NCBI Taxonomy" id="2447956"/>
    <lineage>
        <taxon>Eukaryota</taxon>
        <taxon>Fungi</taxon>
        <taxon>Dikarya</taxon>
        <taxon>Basidiomycota</taxon>
        <taxon>Agaricomycotina</taxon>
        <taxon>Agaricomycetes</taxon>
        <taxon>Polyporales</taxon>
        <taxon>Steccherinaceae</taxon>
        <taxon>Antrodiella</taxon>
    </lineage>
</organism>
<dbReference type="EMBL" id="SGPM01000025">
    <property type="protein sequence ID" value="THH32276.1"/>
    <property type="molecule type" value="Genomic_DNA"/>
</dbReference>
<keyword evidence="3" id="KW-1185">Reference proteome</keyword>
<gene>
    <name evidence="2" type="ORF">EUX98_g1926</name>
</gene>
<dbReference type="InterPro" id="IPR008258">
    <property type="entry name" value="Transglycosylase_SLT_dom_1"/>
</dbReference>
<evidence type="ECO:0000313" key="2">
    <source>
        <dbReference type="EMBL" id="THH32276.1"/>
    </source>
</evidence>
<feature type="non-terminal residue" evidence="2">
    <location>
        <position position="1"/>
    </location>
</feature>
<name>A0A4S4N0A1_9APHY</name>
<accession>A0A4S4N0A1</accession>
<protein>
    <recommendedName>
        <fullName evidence="1">Transglycosylase SLT domain-containing protein</fullName>
    </recommendedName>
</protein>
<feature type="domain" description="Transglycosylase SLT" evidence="1">
    <location>
        <begin position="91"/>
        <end position="178"/>
    </location>
</feature>
<proteinExistence type="predicted"/>
<evidence type="ECO:0000259" key="1">
    <source>
        <dbReference type="Pfam" id="PF01464"/>
    </source>
</evidence>
<dbReference type="InterPro" id="IPR023346">
    <property type="entry name" value="Lysozyme-like_dom_sf"/>
</dbReference>